<evidence type="ECO:0000313" key="2">
    <source>
        <dbReference type="EMBL" id="KEQ91771.1"/>
    </source>
</evidence>
<accession>A0A074YY26</accession>
<dbReference type="HOGENOM" id="CLU_1731064_0_0_1"/>
<feature type="region of interest" description="Disordered" evidence="1">
    <location>
        <begin position="1"/>
        <end position="54"/>
    </location>
</feature>
<dbReference type="EMBL" id="KL584775">
    <property type="protein sequence ID" value="KEQ91771.1"/>
    <property type="molecule type" value="Genomic_DNA"/>
</dbReference>
<dbReference type="RefSeq" id="XP_013340313.1">
    <property type="nucleotide sequence ID" value="XM_013484859.1"/>
</dbReference>
<evidence type="ECO:0000313" key="3">
    <source>
        <dbReference type="Proteomes" id="UP000030641"/>
    </source>
</evidence>
<dbReference type="GeneID" id="25372240"/>
<dbReference type="AlphaFoldDB" id="A0A074YY26"/>
<evidence type="ECO:0000256" key="1">
    <source>
        <dbReference type="SAM" id="MobiDB-lite"/>
    </source>
</evidence>
<organism evidence="2 3">
    <name type="scientific">Aureobasidium subglaciale (strain EXF-2481)</name>
    <name type="common">Aureobasidium pullulans var. subglaciale</name>
    <dbReference type="NCBI Taxonomy" id="1043005"/>
    <lineage>
        <taxon>Eukaryota</taxon>
        <taxon>Fungi</taxon>
        <taxon>Dikarya</taxon>
        <taxon>Ascomycota</taxon>
        <taxon>Pezizomycotina</taxon>
        <taxon>Dothideomycetes</taxon>
        <taxon>Dothideomycetidae</taxon>
        <taxon>Dothideales</taxon>
        <taxon>Saccotheciaceae</taxon>
        <taxon>Aureobasidium</taxon>
    </lineage>
</organism>
<dbReference type="Proteomes" id="UP000030641">
    <property type="component" value="Unassembled WGS sequence"/>
</dbReference>
<dbReference type="InParanoid" id="A0A074YY26"/>
<reference evidence="2 3" key="1">
    <citation type="journal article" date="2014" name="BMC Genomics">
        <title>Genome sequencing of four Aureobasidium pullulans varieties: biotechnological potential, stress tolerance, and description of new species.</title>
        <authorList>
            <person name="Gostin Ar C."/>
            <person name="Ohm R.A."/>
            <person name="Kogej T."/>
            <person name="Sonjak S."/>
            <person name="Turk M."/>
            <person name="Zajc J."/>
            <person name="Zalar P."/>
            <person name="Grube M."/>
            <person name="Sun H."/>
            <person name="Han J."/>
            <person name="Sharma A."/>
            <person name="Chiniquy J."/>
            <person name="Ngan C.Y."/>
            <person name="Lipzen A."/>
            <person name="Barry K."/>
            <person name="Grigoriev I.V."/>
            <person name="Gunde-Cimerman N."/>
        </authorList>
    </citation>
    <scope>NUCLEOTIDE SEQUENCE [LARGE SCALE GENOMIC DNA]</scope>
    <source>
        <strain evidence="2 3">EXF-2481</strain>
    </source>
</reference>
<gene>
    <name evidence="2" type="ORF">AUEXF2481DRAFT_91848</name>
</gene>
<sequence length="162" mass="18076">MPPIRSQRPAEAKETGGESNEFVTKQNSLWNTAVKSRQQKARTGFRKNRANKQKELKEKIEALKRSDAAKHFEPHAWQKAKIDCSRTGQVADATTPDQSAFETLRGLLARKTDIERRITESVGSLERAMNTASREFQIVLTSRSERVTTAPTEGGAAPITKP</sequence>
<protein>
    <submittedName>
        <fullName evidence="2">Uncharacterized protein</fullName>
    </submittedName>
</protein>
<name>A0A074YY26_AURSE</name>
<feature type="compositionally biased region" description="Basic residues" evidence="1">
    <location>
        <begin position="37"/>
        <end position="51"/>
    </location>
</feature>
<feature type="compositionally biased region" description="Polar residues" evidence="1">
    <location>
        <begin position="17"/>
        <end position="36"/>
    </location>
</feature>
<proteinExistence type="predicted"/>
<keyword evidence="3" id="KW-1185">Reference proteome</keyword>
<dbReference type="OrthoDB" id="3934134at2759"/>